<feature type="compositionally biased region" description="Low complexity" evidence="1">
    <location>
        <begin position="384"/>
        <end position="398"/>
    </location>
</feature>
<comment type="caution">
    <text evidence="2">The sequence shown here is derived from an EMBL/GenBank/DDBJ whole genome shotgun (WGS) entry which is preliminary data.</text>
</comment>
<feature type="region of interest" description="Disordered" evidence="1">
    <location>
        <begin position="384"/>
        <end position="418"/>
    </location>
</feature>
<proteinExistence type="predicted"/>
<dbReference type="PANTHER" id="PTHR13510">
    <property type="entry name" value="FYVE-FINGER-CONTAINING RAB5 EFFECTOR PROTEIN RABENOSYN-5-RELATED"/>
    <property type="match status" value="1"/>
</dbReference>
<name>A0A9W6U8G8_9STRA</name>
<sequence length="418" mass="46382">MTSPFLPLPLSHTDAAVASPFLPLHLSTADANYLKELAQVLVQQQVECYDRYLHDDHERLDNKRWKQVLQRDNMRVFSELENANPADDPGFVNQQQQPSKRADVPTLLTVGHMDGSLDDAMYGLMTPTVAAMRLKYFYAGDQLANGAVLATIESPSATDPFQSLTVKWVEGYRPPLVRSFVNNRDFVYMEATGFTKLGDGELVGYQLLHSVHFPQTSKVRDNVRGSISVCGLYRQRNHSVVNVFARASVSSGGHVARSLAVKYASVALISVRKVIHCAHLKKLEWLLRLRADSSATVIRGEPKCIGCGQKYGIFANGIGACSLCKRALCASCKLKIELGFVMPTGILLKRKMWFCSYCVDEAARTNSRVVACGEFTDMRLVESTPWSSAPTNTSSPSSSDRDDDWGSLDSKRYLNLFP</sequence>
<dbReference type="InterPro" id="IPR052727">
    <property type="entry name" value="Rab4/Rab5_effector"/>
</dbReference>
<organism evidence="2 3">
    <name type="scientific">Phytophthora lilii</name>
    <dbReference type="NCBI Taxonomy" id="2077276"/>
    <lineage>
        <taxon>Eukaryota</taxon>
        <taxon>Sar</taxon>
        <taxon>Stramenopiles</taxon>
        <taxon>Oomycota</taxon>
        <taxon>Peronosporomycetes</taxon>
        <taxon>Peronosporales</taxon>
        <taxon>Peronosporaceae</taxon>
        <taxon>Phytophthora</taxon>
    </lineage>
</organism>
<dbReference type="OrthoDB" id="119658at2759"/>
<dbReference type="InterPro" id="IPR011011">
    <property type="entry name" value="Znf_FYVE_PHD"/>
</dbReference>
<dbReference type="AlphaFoldDB" id="A0A9W6U8G8"/>
<reference evidence="2" key="1">
    <citation type="submission" date="2023-04" db="EMBL/GenBank/DDBJ databases">
        <title>Phytophthora lilii NBRC 32176.</title>
        <authorList>
            <person name="Ichikawa N."/>
            <person name="Sato H."/>
            <person name="Tonouchi N."/>
        </authorList>
    </citation>
    <scope>NUCLEOTIDE SEQUENCE</scope>
    <source>
        <strain evidence="2">NBRC 32176</strain>
    </source>
</reference>
<dbReference type="PANTHER" id="PTHR13510:SF44">
    <property type="entry name" value="RABENOSYN-5"/>
    <property type="match status" value="1"/>
</dbReference>
<dbReference type="InterPro" id="IPR023393">
    <property type="entry name" value="START-like_dom_sf"/>
</dbReference>
<protein>
    <submittedName>
        <fullName evidence="2">Unnamed protein product</fullName>
    </submittedName>
</protein>
<accession>A0A9W6U8G8</accession>
<evidence type="ECO:0000256" key="1">
    <source>
        <dbReference type="SAM" id="MobiDB-lite"/>
    </source>
</evidence>
<evidence type="ECO:0000313" key="3">
    <source>
        <dbReference type="Proteomes" id="UP001165083"/>
    </source>
</evidence>
<dbReference type="Gene3D" id="3.30.40.10">
    <property type="entry name" value="Zinc/RING finger domain, C3HC4 (zinc finger)"/>
    <property type="match status" value="1"/>
</dbReference>
<dbReference type="EMBL" id="BSXW01000662">
    <property type="protein sequence ID" value="GMF27468.1"/>
    <property type="molecule type" value="Genomic_DNA"/>
</dbReference>
<dbReference type="InterPro" id="IPR013083">
    <property type="entry name" value="Znf_RING/FYVE/PHD"/>
</dbReference>
<dbReference type="SUPFAM" id="SSF57903">
    <property type="entry name" value="FYVE/PHD zinc finger"/>
    <property type="match status" value="1"/>
</dbReference>
<evidence type="ECO:0000313" key="2">
    <source>
        <dbReference type="EMBL" id="GMF27468.1"/>
    </source>
</evidence>
<dbReference type="Proteomes" id="UP001165083">
    <property type="component" value="Unassembled WGS sequence"/>
</dbReference>
<dbReference type="Gene3D" id="3.30.530.20">
    <property type="match status" value="1"/>
</dbReference>
<gene>
    <name evidence="2" type="ORF">Plil01_001149200</name>
</gene>
<keyword evidence="3" id="KW-1185">Reference proteome</keyword>